<evidence type="ECO:0000256" key="1">
    <source>
        <dbReference type="SAM" id="SignalP"/>
    </source>
</evidence>
<dbReference type="PROSITE" id="PS51257">
    <property type="entry name" value="PROKAR_LIPOPROTEIN"/>
    <property type="match status" value="1"/>
</dbReference>
<keyword evidence="1" id="KW-0732">Signal</keyword>
<dbReference type="STRING" id="531814.SAMN04487944_11935"/>
<dbReference type="RefSeq" id="WP_089743055.1">
    <property type="nucleotide sequence ID" value="NZ_FOGL01000019.1"/>
</dbReference>
<keyword evidence="3" id="KW-1185">Reference proteome</keyword>
<evidence type="ECO:0000313" key="2">
    <source>
        <dbReference type="EMBL" id="SES12555.1"/>
    </source>
</evidence>
<evidence type="ECO:0000313" key="3">
    <source>
        <dbReference type="Proteomes" id="UP000199687"/>
    </source>
</evidence>
<proteinExistence type="predicted"/>
<dbReference type="Proteomes" id="UP000199687">
    <property type="component" value="Unassembled WGS sequence"/>
</dbReference>
<feature type="signal peptide" evidence="1">
    <location>
        <begin position="1"/>
        <end position="25"/>
    </location>
</feature>
<name>A0A1H9USU0_9BACI</name>
<feature type="chain" id="PRO_5039528679" evidence="1">
    <location>
        <begin position="26"/>
        <end position="383"/>
    </location>
</feature>
<protein>
    <submittedName>
        <fullName evidence="2">Uncharacterized protein</fullName>
    </submittedName>
</protein>
<dbReference type="EMBL" id="FOGL01000019">
    <property type="protein sequence ID" value="SES12555.1"/>
    <property type="molecule type" value="Genomic_DNA"/>
</dbReference>
<accession>A0A1H9USU0</accession>
<gene>
    <name evidence="2" type="ORF">SAMN04487944_11935</name>
</gene>
<organism evidence="2 3">
    <name type="scientific">Gracilibacillus ureilyticus</name>
    <dbReference type="NCBI Taxonomy" id="531814"/>
    <lineage>
        <taxon>Bacteria</taxon>
        <taxon>Bacillati</taxon>
        <taxon>Bacillota</taxon>
        <taxon>Bacilli</taxon>
        <taxon>Bacillales</taxon>
        <taxon>Bacillaceae</taxon>
        <taxon>Gracilibacillus</taxon>
    </lineage>
</organism>
<reference evidence="2 3" key="1">
    <citation type="submission" date="2016-10" db="EMBL/GenBank/DDBJ databases">
        <authorList>
            <person name="de Groot N.N."/>
        </authorList>
    </citation>
    <scope>NUCLEOTIDE SEQUENCE [LARGE SCALE GENOMIC DNA]</scope>
    <source>
        <strain evidence="2 3">CGMCC 1.7727</strain>
    </source>
</reference>
<dbReference type="AlphaFoldDB" id="A0A1H9USU0"/>
<dbReference type="OrthoDB" id="2936477at2"/>
<sequence>MYKLTHATLFISACLLLFGCGSKTASIPDTHYINGFPVTETPALSEFLNYLNTDYAEHQLMQKKDIRIFSQENWVSDDPKQISYYQYTNKQLLTYYRPIFNASNPSIKLNELRNNEEKLHLNKSIGNLDTYNLPKIEMTEQNQLKIQTSKNQKTIQLNEELERYGVTNDTNFHFTLGAINENNLLIILEDTDKANITSEQFYLFIDQQLANFTITQFQKERANEFMESGELEPYYDLFPKTGDFISVFGTVIVNTETNKVTPLQDEDLLSKDGKFVYLGGDMKEPSDDLEDGVQRIQTIENYTQGNEVYEEEFSIDYGEISDQLDFDTKNIITADIVYFNEDYVVLTLLYAGRLVGHGGETNVLIDLQDEENPQAYMVNLGLQ</sequence>